<comment type="caution">
    <text evidence="2">The sequence shown here is derived from an EMBL/GenBank/DDBJ whole genome shotgun (WGS) entry which is preliminary data.</text>
</comment>
<keyword evidence="1" id="KW-0732">Signal</keyword>
<accession>A0ABT3GE15</accession>
<reference evidence="2 3" key="1">
    <citation type="submission" date="2022-10" db="EMBL/GenBank/DDBJ databases">
        <title>Luteolibacter arcticus strain CCTCC AB 2014275, whole genome shotgun sequencing project.</title>
        <authorList>
            <person name="Zhao G."/>
            <person name="Shen L."/>
        </authorList>
    </citation>
    <scope>NUCLEOTIDE SEQUENCE [LARGE SCALE GENOMIC DNA]</scope>
    <source>
        <strain evidence="2 3">CCTCC AB 2014275</strain>
    </source>
</reference>
<dbReference type="RefSeq" id="WP_264485790.1">
    <property type="nucleotide sequence ID" value="NZ_JAPDDT010000001.1"/>
</dbReference>
<evidence type="ECO:0000313" key="3">
    <source>
        <dbReference type="Proteomes" id="UP001320876"/>
    </source>
</evidence>
<sequence>MKAYLSAMTVAACLLVLLMPAHAETPKKAVPAPSAEEAKHAVEEAKRAVERAMDAMGAALVQANAATRQQHEALQLAKKAGDGKTVPAVDADAELVTLAAKDAKALEPLLKDDWVVEVKQHEIVLTSKFEVFRESLHRPLNEGMPEFSDAVSREELLTHGAPEKYVFRLEYARALTREEYEKRLTGRQGAALAMALGPWSKHEGGVAYRLLDATRVPRYRSFMGGGAFHIYESNSDLFSGRLYPPASVRKIGAAKAILAEELRLMPSATDASAVE</sequence>
<dbReference type="EMBL" id="JAPDDT010000001">
    <property type="protein sequence ID" value="MCW1921681.1"/>
    <property type="molecule type" value="Genomic_DNA"/>
</dbReference>
<evidence type="ECO:0000313" key="2">
    <source>
        <dbReference type="EMBL" id="MCW1921681.1"/>
    </source>
</evidence>
<dbReference type="Proteomes" id="UP001320876">
    <property type="component" value="Unassembled WGS sequence"/>
</dbReference>
<keyword evidence="3" id="KW-1185">Reference proteome</keyword>
<name>A0ABT3GE15_9BACT</name>
<feature type="signal peptide" evidence="1">
    <location>
        <begin position="1"/>
        <end position="23"/>
    </location>
</feature>
<evidence type="ECO:0000256" key="1">
    <source>
        <dbReference type="SAM" id="SignalP"/>
    </source>
</evidence>
<proteinExistence type="predicted"/>
<organism evidence="2 3">
    <name type="scientific">Luteolibacter arcticus</name>
    <dbReference type="NCBI Taxonomy" id="1581411"/>
    <lineage>
        <taxon>Bacteria</taxon>
        <taxon>Pseudomonadati</taxon>
        <taxon>Verrucomicrobiota</taxon>
        <taxon>Verrucomicrobiia</taxon>
        <taxon>Verrucomicrobiales</taxon>
        <taxon>Verrucomicrobiaceae</taxon>
        <taxon>Luteolibacter</taxon>
    </lineage>
</organism>
<feature type="chain" id="PRO_5046233278" evidence="1">
    <location>
        <begin position="24"/>
        <end position="275"/>
    </location>
</feature>
<gene>
    <name evidence="2" type="ORF">OKA05_03895</name>
</gene>
<protein>
    <submittedName>
        <fullName evidence="2">Uncharacterized protein</fullName>
    </submittedName>
</protein>